<keyword evidence="5" id="KW-0418">Kinase</keyword>
<evidence type="ECO:0000256" key="8">
    <source>
        <dbReference type="ARBA" id="ARBA00048679"/>
    </source>
</evidence>
<evidence type="ECO:0000256" key="6">
    <source>
        <dbReference type="ARBA" id="ARBA00022840"/>
    </source>
</evidence>
<evidence type="ECO:0000256" key="7">
    <source>
        <dbReference type="ARBA" id="ARBA00047899"/>
    </source>
</evidence>
<dbReference type="Proteomes" id="UP000233551">
    <property type="component" value="Unassembled WGS sequence"/>
</dbReference>
<dbReference type="FunFam" id="1.10.510.10:FF:001023">
    <property type="entry name" value="Os07g0541700 protein"/>
    <property type="match status" value="1"/>
</dbReference>
<dbReference type="GO" id="GO:0007166">
    <property type="term" value="P:cell surface receptor signaling pathway"/>
    <property type="evidence" value="ECO:0007669"/>
    <property type="project" value="InterPro"/>
</dbReference>
<keyword evidence="11" id="KW-1185">Reference proteome</keyword>
<dbReference type="SUPFAM" id="SSF56112">
    <property type="entry name" value="Protein kinase-like (PK-like)"/>
    <property type="match status" value="1"/>
</dbReference>
<dbReference type="AlphaFoldDB" id="A0A2I0IB21"/>
<dbReference type="InterPro" id="IPR011009">
    <property type="entry name" value="Kinase-like_dom_sf"/>
</dbReference>
<keyword evidence="3" id="KW-0808">Transferase</keyword>
<dbReference type="STRING" id="22663.A0A2I0IB21"/>
<dbReference type="Gene3D" id="1.10.510.10">
    <property type="entry name" value="Transferase(Phosphotransferase) domain 1"/>
    <property type="match status" value="1"/>
</dbReference>
<dbReference type="InterPro" id="IPR000719">
    <property type="entry name" value="Prot_kinase_dom"/>
</dbReference>
<comment type="catalytic activity">
    <reaction evidence="7">
        <text>L-threonyl-[protein] + ATP = O-phospho-L-threonyl-[protein] + ADP + H(+)</text>
        <dbReference type="Rhea" id="RHEA:46608"/>
        <dbReference type="Rhea" id="RHEA-COMP:11060"/>
        <dbReference type="Rhea" id="RHEA-COMP:11605"/>
        <dbReference type="ChEBI" id="CHEBI:15378"/>
        <dbReference type="ChEBI" id="CHEBI:30013"/>
        <dbReference type="ChEBI" id="CHEBI:30616"/>
        <dbReference type="ChEBI" id="CHEBI:61977"/>
        <dbReference type="ChEBI" id="CHEBI:456216"/>
        <dbReference type="EC" id="2.7.11.1"/>
    </reaction>
</comment>
<dbReference type="PANTHER" id="PTHR27005:SF515">
    <property type="entry name" value="WALL-ASSOCIATED RECEPTOR KINASE-LIKE 10-RELATED"/>
    <property type="match status" value="1"/>
</dbReference>
<dbReference type="Pfam" id="PF07714">
    <property type="entry name" value="PK_Tyr_Ser-Thr"/>
    <property type="match status" value="1"/>
</dbReference>
<keyword evidence="6" id="KW-0067">ATP-binding</keyword>
<dbReference type="GO" id="GO:0005886">
    <property type="term" value="C:plasma membrane"/>
    <property type="evidence" value="ECO:0007669"/>
    <property type="project" value="TreeGrafter"/>
</dbReference>
<evidence type="ECO:0000256" key="4">
    <source>
        <dbReference type="ARBA" id="ARBA00022741"/>
    </source>
</evidence>
<dbReference type="GO" id="GO:0005524">
    <property type="term" value="F:ATP binding"/>
    <property type="evidence" value="ECO:0007669"/>
    <property type="project" value="UniProtKB-KW"/>
</dbReference>
<feature type="domain" description="Protein kinase" evidence="9">
    <location>
        <begin position="1"/>
        <end position="275"/>
    </location>
</feature>
<dbReference type="InterPro" id="IPR001245">
    <property type="entry name" value="Ser-Thr/Tyr_kinase_cat_dom"/>
</dbReference>
<evidence type="ECO:0000313" key="10">
    <source>
        <dbReference type="EMBL" id="PKI40860.1"/>
    </source>
</evidence>
<organism evidence="10 11">
    <name type="scientific">Punica granatum</name>
    <name type="common">Pomegranate</name>
    <dbReference type="NCBI Taxonomy" id="22663"/>
    <lineage>
        <taxon>Eukaryota</taxon>
        <taxon>Viridiplantae</taxon>
        <taxon>Streptophyta</taxon>
        <taxon>Embryophyta</taxon>
        <taxon>Tracheophyta</taxon>
        <taxon>Spermatophyta</taxon>
        <taxon>Magnoliopsida</taxon>
        <taxon>eudicotyledons</taxon>
        <taxon>Gunneridae</taxon>
        <taxon>Pentapetalae</taxon>
        <taxon>rosids</taxon>
        <taxon>malvids</taxon>
        <taxon>Myrtales</taxon>
        <taxon>Lythraceae</taxon>
        <taxon>Punica</taxon>
    </lineage>
</organism>
<gene>
    <name evidence="10" type="ORF">CRG98_038749</name>
</gene>
<dbReference type="InterPro" id="IPR045274">
    <property type="entry name" value="WAK-like"/>
</dbReference>
<dbReference type="GO" id="GO:0004674">
    <property type="term" value="F:protein serine/threonine kinase activity"/>
    <property type="evidence" value="ECO:0007669"/>
    <property type="project" value="UniProtKB-KW"/>
</dbReference>
<evidence type="ECO:0000313" key="11">
    <source>
        <dbReference type="Proteomes" id="UP000233551"/>
    </source>
</evidence>
<dbReference type="PROSITE" id="PS50011">
    <property type="entry name" value="PROTEIN_KINASE_DOM"/>
    <property type="match status" value="1"/>
</dbReference>
<dbReference type="EMBL" id="PGOL01003477">
    <property type="protein sequence ID" value="PKI40860.1"/>
    <property type="molecule type" value="Genomic_DNA"/>
</dbReference>
<dbReference type="PROSITE" id="PS00108">
    <property type="entry name" value="PROTEIN_KINASE_ST"/>
    <property type="match status" value="1"/>
</dbReference>
<evidence type="ECO:0000256" key="2">
    <source>
        <dbReference type="ARBA" id="ARBA00022527"/>
    </source>
</evidence>
<dbReference type="PANTHER" id="PTHR27005">
    <property type="entry name" value="WALL-ASSOCIATED RECEPTOR KINASE-LIKE 21"/>
    <property type="match status" value="1"/>
</dbReference>
<sequence>MLEDGRIVAVKKSITIDEGRVEQFVNEAIILTEINHRNVVKLLGCCLETEVPLLVYEFIPNGTLHQYLHDPDENLLVSWEMRLQIAAEVAGAISYLHSASSIPIYHRDIKSNNILLDEKYRAKVADFGASKALSIDETHVTTIVAGTFGYLDPEYFRSSQLTDKSDVYSFGVQDTAGREQIAAVAQLARWCLNMIGRRRPTMKEVAVELERIRMHGRRDGDVEYQRTESTILSWDDGDVSMSNIDDAVTINSNAHTYPKIKESSNAHPLLGVVTM</sequence>
<evidence type="ECO:0000259" key="9">
    <source>
        <dbReference type="PROSITE" id="PS50011"/>
    </source>
</evidence>
<dbReference type="InterPro" id="IPR008271">
    <property type="entry name" value="Ser/Thr_kinase_AS"/>
</dbReference>
<accession>A0A2I0IB21</accession>
<protein>
    <recommendedName>
        <fullName evidence="1">non-specific serine/threonine protein kinase</fullName>
        <ecNumber evidence="1">2.7.11.1</ecNumber>
    </recommendedName>
</protein>
<dbReference type="FunFam" id="3.30.200.20:FF:001332">
    <property type="entry name" value="Wall-associated receptor kinase-like 10"/>
    <property type="match status" value="1"/>
</dbReference>
<dbReference type="SMART" id="SM00220">
    <property type="entry name" value="S_TKc"/>
    <property type="match status" value="1"/>
</dbReference>
<name>A0A2I0IB21_PUNGR</name>
<proteinExistence type="predicted"/>
<keyword evidence="4" id="KW-0547">Nucleotide-binding</keyword>
<comment type="caution">
    <text evidence="10">The sequence shown here is derived from an EMBL/GenBank/DDBJ whole genome shotgun (WGS) entry which is preliminary data.</text>
</comment>
<reference evidence="10 11" key="1">
    <citation type="submission" date="2017-11" db="EMBL/GenBank/DDBJ databases">
        <title>De-novo sequencing of pomegranate (Punica granatum L.) genome.</title>
        <authorList>
            <person name="Akparov Z."/>
            <person name="Amiraslanov A."/>
            <person name="Hajiyeva S."/>
            <person name="Abbasov M."/>
            <person name="Kaur K."/>
            <person name="Hamwieh A."/>
            <person name="Solovyev V."/>
            <person name="Salamov A."/>
            <person name="Braich B."/>
            <person name="Kosarev P."/>
            <person name="Mahmoud A."/>
            <person name="Hajiyev E."/>
            <person name="Babayeva S."/>
            <person name="Izzatullayeva V."/>
            <person name="Mammadov A."/>
            <person name="Mammadov A."/>
            <person name="Sharifova S."/>
            <person name="Ojaghi J."/>
            <person name="Eynullazada K."/>
            <person name="Bayramov B."/>
            <person name="Abdulazimova A."/>
            <person name="Shahmuradov I."/>
        </authorList>
    </citation>
    <scope>NUCLEOTIDE SEQUENCE [LARGE SCALE GENOMIC DNA]</scope>
    <source>
        <strain evidence="11">cv. AG2017</strain>
        <tissue evidence="10">Leaf</tissue>
    </source>
</reference>
<evidence type="ECO:0000256" key="3">
    <source>
        <dbReference type="ARBA" id="ARBA00022679"/>
    </source>
</evidence>
<keyword evidence="2" id="KW-0723">Serine/threonine-protein kinase</keyword>
<dbReference type="EC" id="2.7.11.1" evidence="1"/>
<comment type="catalytic activity">
    <reaction evidence="8">
        <text>L-seryl-[protein] + ATP = O-phospho-L-seryl-[protein] + ADP + H(+)</text>
        <dbReference type="Rhea" id="RHEA:17989"/>
        <dbReference type="Rhea" id="RHEA-COMP:9863"/>
        <dbReference type="Rhea" id="RHEA-COMP:11604"/>
        <dbReference type="ChEBI" id="CHEBI:15378"/>
        <dbReference type="ChEBI" id="CHEBI:29999"/>
        <dbReference type="ChEBI" id="CHEBI:30616"/>
        <dbReference type="ChEBI" id="CHEBI:83421"/>
        <dbReference type="ChEBI" id="CHEBI:456216"/>
        <dbReference type="EC" id="2.7.11.1"/>
    </reaction>
</comment>
<evidence type="ECO:0000256" key="1">
    <source>
        <dbReference type="ARBA" id="ARBA00012513"/>
    </source>
</evidence>
<evidence type="ECO:0000256" key="5">
    <source>
        <dbReference type="ARBA" id="ARBA00022777"/>
    </source>
</evidence>